<keyword evidence="4 6" id="KW-0862">Zinc</keyword>
<evidence type="ECO:0000259" key="8">
    <source>
        <dbReference type="Pfam" id="PF08240"/>
    </source>
</evidence>
<dbReference type="AlphaFoldDB" id="A0A1E7XJ14"/>
<name>A0A1E7XJ14_9LACO</name>
<comment type="similarity">
    <text evidence="2 6">Belongs to the zinc-containing alcohol dehydrogenase family.</text>
</comment>
<dbReference type="InterPro" id="IPR002328">
    <property type="entry name" value="ADH_Zn_CS"/>
</dbReference>
<dbReference type="Pfam" id="PF00107">
    <property type="entry name" value="ADH_zinc_N"/>
    <property type="match status" value="1"/>
</dbReference>
<accession>A0A1E7XJ14</accession>
<dbReference type="InterPro" id="IPR036291">
    <property type="entry name" value="NAD(P)-bd_dom_sf"/>
</dbReference>
<evidence type="ECO:0000313" key="9">
    <source>
        <dbReference type="EMBL" id="OFA13091.1"/>
    </source>
</evidence>
<dbReference type="Gene3D" id="3.40.50.720">
    <property type="entry name" value="NAD(P)-binding Rossmann-like Domain"/>
    <property type="match status" value="1"/>
</dbReference>
<reference evidence="9 10" key="1">
    <citation type="submission" date="2016-09" db="EMBL/GenBank/DDBJ databases">
        <title>Genome Sequence of Lactobacillus sunkii Strain CG01.</title>
        <authorList>
            <person name="Poehlein A."/>
            <person name="Gabris C."/>
            <person name="Bengelsdorf F.R."/>
            <person name="Duerre P."/>
            <person name="Daniel R."/>
        </authorList>
    </citation>
    <scope>NUCLEOTIDE SEQUENCE [LARGE SCALE GENOMIC DNA]</scope>
    <source>
        <strain evidence="9 10">CG_D</strain>
    </source>
</reference>
<gene>
    <name evidence="9" type="primary">gutB_1</name>
    <name evidence="9" type="ORF">LASUN_00900</name>
</gene>
<dbReference type="SUPFAM" id="SSF51735">
    <property type="entry name" value="NAD(P)-binding Rossmann-fold domains"/>
    <property type="match status" value="1"/>
</dbReference>
<evidence type="ECO:0000259" key="7">
    <source>
        <dbReference type="Pfam" id="PF00107"/>
    </source>
</evidence>
<protein>
    <submittedName>
        <fullName evidence="9">Sorbitol dehydrogenase</fullName>
        <ecNumber evidence="9">1.1.1.14</ecNumber>
    </submittedName>
</protein>
<dbReference type="GO" id="GO:0008270">
    <property type="term" value="F:zinc ion binding"/>
    <property type="evidence" value="ECO:0007669"/>
    <property type="project" value="InterPro"/>
</dbReference>
<dbReference type="Gene3D" id="3.90.180.10">
    <property type="entry name" value="Medium-chain alcohol dehydrogenases, catalytic domain"/>
    <property type="match status" value="1"/>
</dbReference>
<dbReference type="GO" id="GO:0003939">
    <property type="term" value="F:L-iditol 2-dehydrogenase (NAD+) activity"/>
    <property type="evidence" value="ECO:0007669"/>
    <property type="project" value="UniProtKB-EC"/>
</dbReference>
<evidence type="ECO:0000256" key="6">
    <source>
        <dbReference type="RuleBase" id="RU361277"/>
    </source>
</evidence>
<dbReference type="Proteomes" id="UP000177010">
    <property type="component" value="Unassembled WGS sequence"/>
</dbReference>
<dbReference type="SUPFAM" id="SSF50129">
    <property type="entry name" value="GroES-like"/>
    <property type="match status" value="1"/>
</dbReference>
<dbReference type="EC" id="1.1.1.14" evidence="9"/>
<proteinExistence type="inferred from homology"/>
<evidence type="ECO:0000256" key="1">
    <source>
        <dbReference type="ARBA" id="ARBA00001947"/>
    </source>
</evidence>
<evidence type="ECO:0000256" key="5">
    <source>
        <dbReference type="ARBA" id="ARBA00023002"/>
    </source>
</evidence>
<organism evidence="9 10">
    <name type="scientific">Lentilactobacillus sunkii</name>
    <dbReference type="NCBI Taxonomy" id="481719"/>
    <lineage>
        <taxon>Bacteria</taxon>
        <taxon>Bacillati</taxon>
        <taxon>Bacillota</taxon>
        <taxon>Bacilli</taxon>
        <taxon>Lactobacillales</taxon>
        <taxon>Lactobacillaceae</taxon>
        <taxon>Lentilactobacillus</taxon>
    </lineage>
</organism>
<evidence type="ECO:0000256" key="4">
    <source>
        <dbReference type="ARBA" id="ARBA00022833"/>
    </source>
</evidence>
<dbReference type="InterPro" id="IPR013154">
    <property type="entry name" value="ADH-like_N"/>
</dbReference>
<comment type="caution">
    <text evidence="9">The sequence shown here is derived from an EMBL/GenBank/DDBJ whole genome shotgun (WGS) entry which is preliminary data.</text>
</comment>
<comment type="cofactor">
    <cofactor evidence="1 6">
        <name>Zn(2+)</name>
        <dbReference type="ChEBI" id="CHEBI:29105"/>
    </cofactor>
</comment>
<feature type="domain" description="Alcohol dehydrogenase-like N-terminal" evidence="8">
    <location>
        <begin position="24"/>
        <end position="112"/>
    </location>
</feature>
<dbReference type="PANTHER" id="PTHR43161:SF23">
    <property type="entry name" value="(R,R)-BUTANEDIOL DEHYDROGENASE-RELATED"/>
    <property type="match status" value="1"/>
</dbReference>
<dbReference type="RefSeq" id="WP_070366874.1">
    <property type="nucleotide sequence ID" value="NZ_JAZHVW010000013.1"/>
</dbReference>
<dbReference type="PROSITE" id="PS00059">
    <property type="entry name" value="ADH_ZINC"/>
    <property type="match status" value="1"/>
</dbReference>
<keyword evidence="3 6" id="KW-0479">Metal-binding</keyword>
<evidence type="ECO:0000256" key="3">
    <source>
        <dbReference type="ARBA" id="ARBA00022723"/>
    </source>
</evidence>
<dbReference type="STRING" id="481719.LASUN_00900"/>
<evidence type="ECO:0000313" key="10">
    <source>
        <dbReference type="Proteomes" id="UP000177010"/>
    </source>
</evidence>
<keyword evidence="5 9" id="KW-0560">Oxidoreductase</keyword>
<sequence length="338" mass="36286">MKGVIYKGIHDIEVEDLPMPEPTDKDIVVKVMRNGICGSDLHAYNLGGDEIGIHPGAAIGHEFVGIVSAVGNDVTDIKRDDHVFINPSLAKKQPGMLAMAGGLSQYNLIENASLNHNVFKLPKDLSFDKAVVIEPYSVGIHGKNLAHPNKEQSYCIFGAGPVGLAAASGILLQGISNVVVVDIDAERLRFASKLGAKTINSSKDNLKESLISLFGSGKGLMGDPRVGVDVYIDCVGIPAFINGFIESGKFGAKFIVVALGDKPVTFKPQFLAMNETSLIGSAIYTEADIKEAINNVSQPDNLFPEIVSVHYPLEQSKEAFERANNDKEMVKVVIDVNN</sequence>
<feature type="domain" description="Alcohol dehydrogenase-like C-terminal" evidence="7">
    <location>
        <begin position="161"/>
        <end position="297"/>
    </location>
</feature>
<dbReference type="EMBL" id="MIQE01000002">
    <property type="protein sequence ID" value="OFA13091.1"/>
    <property type="molecule type" value="Genomic_DNA"/>
</dbReference>
<dbReference type="PANTHER" id="PTHR43161">
    <property type="entry name" value="SORBITOL DEHYDROGENASE"/>
    <property type="match status" value="1"/>
</dbReference>
<dbReference type="InterPro" id="IPR013149">
    <property type="entry name" value="ADH-like_C"/>
</dbReference>
<dbReference type="InterPro" id="IPR011032">
    <property type="entry name" value="GroES-like_sf"/>
</dbReference>
<dbReference type="Pfam" id="PF08240">
    <property type="entry name" value="ADH_N"/>
    <property type="match status" value="1"/>
</dbReference>
<evidence type="ECO:0000256" key="2">
    <source>
        <dbReference type="ARBA" id="ARBA00008072"/>
    </source>
</evidence>